<feature type="chain" id="PRO_5047086614" evidence="2">
    <location>
        <begin position="23"/>
        <end position="80"/>
    </location>
</feature>
<keyword evidence="4" id="KW-1185">Reference proteome</keyword>
<organism evidence="3 4">
    <name type="scientific">Methylobacterium jeotgali</name>
    <dbReference type="NCBI Taxonomy" id="381630"/>
    <lineage>
        <taxon>Bacteria</taxon>
        <taxon>Pseudomonadati</taxon>
        <taxon>Pseudomonadota</taxon>
        <taxon>Alphaproteobacteria</taxon>
        <taxon>Hyphomicrobiales</taxon>
        <taxon>Methylobacteriaceae</taxon>
        <taxon>Methylobacterium</taxon>
    </lineage>
</organism>
<sequence>MKPILASAILAVTVLGAAPASAQSIGIGPDGPRIDLRSRAQRERDYDRAMMRRDRDYDRGLYRSQRYDDDRRGYRRDYGY</sequence>
<comment type="caution">
    <text evidence="3">The sequence shown here is derived from an EMBL/GenBank/DDBJ whole genome shotgun (WGS) entry which is preliminary data.</text>
</comment>
<evidence type="ECO:0000313" key="3">
    <source>
        <dbReference type="EMBL" id="GJE06421.1"/>
    </source>
</evidence>
<protein>
    <submittedName>
        <fullName evidence="3">Uncharacterized protein</fullName>
    </submittedName>
</protein>
<name>A0ABQ4SVZ6_9HYPH</name>
<feature type="compositionally biased region" description="Basic and acidic residues" evidence="1">
    <location>
        <begin position="32"/>
        <end position="50"/>
    </location>
</feature>
<evidence type="ECO:0000313" key="4">
    <source>
        <dbReference type="Proteomes" id="UP001055102"/>
    </source>
</evidence>
<evidence type="ECO:0000256" key="1">
    <source>
        <dbReference type="SAM" id="MobiDB-lite"/>
    </source>
</evidence>
<proteinExistence type="predicted"/>
<feature type="signal peptide" evidence="2">
    <location>
        <begin position="1"/>
        <end position="22"/>
    </location>
</feature>
<gene>
    <name evidence="3" type="ORF">AOPFMNJM_1739</name>
</gene>
<accession>A0ABQ4SVZ6</accession>
<dbReference type="Proteomes" id="UP001055102">
    <property type="component" value="Unassembled WGS sequence"/>
</dbReference>
<evidence type="ECO:0000256" key="2">
    <source>
        <dbReference type="SAM" id="SignalP"/>
    </source>
</evidence>
<reference evidence="3" key="2">
    <citation type="submission" date="2021-08" db="EMBL/GenBank/DDBJ databases">
        <authorList>
            <person name="Tani A."/>
            <person name="Ola A."/>
            <person name="Ogura Y."/>
            <person name="Katsura K."/>
            <person name="Hayashi T."/>
        </authorList>
    </citation>
    <scope>NUCLEOTIDE SEQUENCE</scope>
    <source>
        <strain evidence="3">LMG 23639</strain>
    </source>
</reference>
<dbReference type="EMBL" id="BPQR01000028">
    <property type="protein sequence ID" value="GJE06421.1"/>
    <property type="molecule type" value="Genomic_DNA"/>
</dbReference>
<dbReference type="RefSeq" id="WP_238275114.1">
    <property type="nucleotide sequence ID" value="NZ_BPQR01000028.1"/>
</dbReference>
<reference evidence="3" key="1">
    <citation type="journal article" date="2021" name="Front. Microbiol.">
        <title>Comprehensive Comparative Genomics and Phenotyping of Methylobacterium Species.</title>
        <authorList>
            <person name="Alessa O."/>
            <person name="Ogura Y."/>
            <person name="Fujitani Y."/>
            <person name="Takami H."/>
            <person name="Hayashi T."/>
            <person name="Sahin N."/>
            <person name="Tani A."/>
        </authorList>
    </citation>
    <scope>NUCLEOTIDE SEQUENCE</scope>
    <source>
        <strain evidence="3">LMG 23639</strain>
    </source>
</reference>
<keyword evidence="2" id="KW-0732">Signal</keyword>
<feature type="region of interest" description="Disordered" evidence="1">
    <location>
        <begin position="26"/>
        <end position="50"/>
    </location>
</feature>